<dbReference type="AlphaFoldDB" id="Q7TU74"/>
<organism evidence="3 4">
    <name type="scientific">Prochlorococcus marinus subsp. pastoris (strain CCMP1986 / NIES-2087 / MED4)</name>
    <dbReference type="NCBI Taxonomy" id="59919"/>
    <lineage>
        <taxon>Bacteria</taxon>
        <taxon>Bacillati</taxon>
        <taxon>Cyanobacteriota</taxon>
        <taxon>Cyanophyceae</taxon>
        <taxon>Synechococcales</taxon>
        <taxon>Prochlorococcaceae</taxon>
        <taxon>Prochlorococcus</taxon>
    </lineage>
</organism>
<feature type="signal peptide" evidence="1">
    <location>
        <begin position="1"/>
        <end position="20"/>
    </location>
</feature>
<dbReference type="SUPFAM" id="SSF103515">
    <property type="entry name" value="Autotransporter"/>
    <property type="match status" value="1"/>
</dbReference>
<feature type="chain" id="PRO_5004291746" evidence="1">
    <location>
        <begin position="21"/>
        <end position="491"/>
    </location>
</feature>
<dbReference type="SMR" id="Q7TU74"/>
<evidence type="ECO:0000259" key="2">
    <source>
        <dbReference type="PROSITE" id="PS51208"/>
    </source>
</evidence>
<dbReference type="PROSITE" id="PS51208">
    <property type="entry name" value="AUTOTRANSPORTER"/>
    <property type="match status" value="1"/>
</dbReference>
<dbReference type="SMART" id="SM00869">
    <property type="entry name" value="Autotransporter"/>
    <property type="match status" value="1"/>
</dbReference>
<dbReference type="eggNOG" id="COG4625">
    <property type="taxonomic scope" value="Bacteria"/>
</dbReference>
<dbReference type="HOGENOM" id="CLU_555335_0_0_3"/>
<evidence type="ECO:0000256" key="1">
    <source>
        <dbReference type="SAM" id="SignalP"/>
    </source>
</evidence>
<dbReference type="KEGG" id="pmm:PMM1124"/>
<evidence type="ECO:0000313" key="4">
    <source>
        <dbReference type="Proteomes" id="UP000001026"/>
    </source>
</evidence>
<protein>
    <submittedName>
        <fullName evidence="3">Possible Natural resistance-associated macroph</fullName>
    </submittedName>
</protein>
<dbReference type="InterPro" id="IPR036709">
    <property type="entry name" value="Autotransporte_beta_dom_sf"/>
</dbReference>
<dbReference type="Gene3D" id="2.40.128.130">
    <property type="entry name" value="Autotransporter beta-domain"/>
    <property type="match status" value="1"/>
</dbReference>
<evidence type="ECO:0000313" key="3">
    <source>
        <dbReference type="EMBL" id="CAE19583.1"/>
    </source>
</evidence>
<dbReference type="Pfam" id="PF03797">
    <property type="entry name" value="Autotransporter"/>
    <property type="match status" value="1"/>
</dbReference>
<keyword evidence="1" id="KW-0732">Signal</keyword>
<gene>
    <name evidence="3" type="ordered locus">PMM1124</name>
</gene>
<dbReference type="EMBL" id="BX548174">
    <property type="protein sequence ID" value="CAE19583.1"/>
    <property type="molecule type" value="Genomic_DNA"/>
</dbReference>
<name>Q7TU74_PROMP</name>
<accession>Q7TU74</accession>
<feature type="domain" description="Autotransporter" evidence="2">
    <location>
        <begin position="203"/>
        <end position="491"/>
    </location>
</feature>
<sequence>MKIYNFLLLTLIFSSLPIKAGENFSGNFDVNNWSTVGSSGDGSLDTNNAPDSITITGPNDGSRGSAQKFFIEIPSGGSGTYSFDWAYTTNDTPFYDFPNLINGSSTTLFTGYQLHGDFNQSGSISTDVEAGDNFGFEIETNDGVGGRAFLTISSLVTPDPPDTGTEWVQPYTAMQNIGLASIKNNRDLVLAKAGQCNNYGWVIGDTDYCVYTNANNTTASVNGNSSYGGYDYTKFNTSLNVEKTINDRWKAGVAYGVGSSNLNNYNFSSTTASLSSTNTHYSIYGVKKVSDKFTLKGMIGGSDFDYKGNRNYSTTSATSAYDTDGYTAEINGIWDMKKNIKNMKTPIRLQPTVGVAYAAHTQDGFSESGSGDLITIDPNQAESLLFKTGISIDKQIPMEGGKWILVPSLALNYEMDPYSDDDHRSIKGGLTESSTAHTKVSSKTLGQHNGSVKVGADFICTKDFMFNLNAEYGLAEGGDEQSYGGGFRWQF</sequence>
<dbReference type="InterPro" id="IPR005546">
    <property type="entry name" value="Autotransporte_beta"/>
</dbReference>
<dbReference type="OrthoDB" id="544052at2"/>
<reference evidence="3 4" key="1">
    <citation type="journal article" date="2003" name="Nature">
        <title>Genome divergence in two Prochlorococcus ecotypes reflects oceanic niche differentiation.</title>
        <authorList>
            <person name="Rocap G."/>
            <person name="Larimer F.W."/>
            <person name="Lamerdin J.E."/>
            <person name="Malfatti S."/>
            <person name="Chain P."/>
            <person name="Ahlgren N.A."/>
            <person name="Arellano A."/>
            <person name="Coleman M."/>
            <person name="Hauser L."/>
            <person name="Hess W.R."/>
            <person name="Johnson Z.I."/>
            <person name="Land M.L."/>
            <person name="Lindell D."/>
            <person name="Post A.F."/>
            <person name="Regala W."/>
            <person name="Shah M."/>
            <person name="Shaw S.L."/>
            <person name="Steglich C."/>
            <person name="Sullivan M.B."/>
            <person name="Ting C.S."/>
            <person name="Tolonen A."/>
            <person name="Webb E.A."/>
            <person name="Zinser E.R."/>
            <person name="Chisholm S.W."/>
        </authorList>
    </citation>
    <scope>NUCLEOTIDE SEQUENCE [LARGE SCALE GENOMIC DNA]</scope>
    <source>
        <strain evidence="4">CCMP1986 / NIES-2087 / MED4</strain>
    </source>
</reference>
<dbReference type="Proteomes" id="UP000001026">
    <property type="component" value="Chromosome"/>
</dbReference>
<dbReference type="RefSeq" id="WP_011132757.1">
    <property type="nucleotide sequence ID" value="NC_005072.1"/>
</dbReference>
<proteinExistence type="predicted"/>